<dbReference type="PRINTS" id="PR00346">
    <property type="entry name" value="TISSUEFACTOR"/>
</dbReference>
<keyword evidence="7" id="KW-0356">Hemostasis</keyword>
<evidence type="ECO:0000256" key="6">
    <source>
        <dbReference type="ARBA" id="ARBA00022692"/>
    </source>
</evidence>
<keyword evidence="15" id="KW-0449">Lipoprotein</keyword>
<accession>A0A3B5QW52</accession>
<dbReference type="FunFam" id="2.60.40.10:FF:000899">
    <property type="entry name" value="Tissue factor"/>
    <property type="match status" value="1"/>
</dbReference>
<evidence type="ECO:0000256" key="14">
    <source>
        <dbReference type="ARBA" id="ARBA00023180"/>
    </source>
</evidence>
<dbReference type="Pfam" id="PF09294">
    <property type="entry name" value="Interfer-bind"/>
    <property type="match status" value="1"/>
</dbReference>
<feature type="transmembrane region" description="Helical" evidence="17">
    <location>
        <begin position="245"/>
        <end position="269"/>
    </location>
</feature>
<reference evidence="21" key="3">
    <citation type="submission" date="2025-08" db="UniProtKB">
        <authorList>
            <consortium name="Ensembl"/>
        </authorList>
    </citation>
    <scope>IDENTIFICATION</scope>
    <source>
        <strain evidence="21">JP 163 A</strain>
    </source>
</reference>
<dbReference type="InterPro" id="IPR003961">
    <property type="entry name" value="FN3_dom"/>
</dbReference>
<feature type="domain" description="Fibronectin type-III" evidence="19">
    <location>
        <begin position="5"/>
        <end position="101"/>
    </location>
</feature>
<proteinExistence type="inferred from homology"/>
<evidence type="ECO:0000256" key="9">
    <source>
        <dbReference type="ARBA" id="ARBA00022989"/>
    </source>
</evidence>
<dbReference type="KEGG" id="xma:102229814"/>
<dbReference type="GeneID" id="102229814"/>
<evidence type="ECO:0000256" key="2">
    <source>
        <dbReference type="ARBA" id="ARBA00004479"/>
    </source>
</evidence>
<dbReference type="PANTHER" id="PTHR20859">
    <property type="entry name" value="INTERFERON/INTERLEUKIN RECEPTOR"/>
    <property type="match status" value="1"/>
</dbReference>
<dbReference type="Pfam" id="PF01108">
    <property type="entry name" value="Tissue_fac"/>
    <property type="match status" value="1"/>
</dbReference>
<dbReference type="CTD" id="567257"/>
<sequence length="288" mass="32187">MKLQTSLVMVLLSTHCTSGAVYSYPRAQNVTWSSTNFKTILSWEPKPSADYSYTVEFSVAGGDRQRNHHCIRSNTTMCDLSVSLTEVKSCYSADILSEPPLGTTSDDTEFPHTTSPRFCPYQDTEIGKPTFNLTVHEDKKTITLHVTDPLTAVFKDDHQLSIRDIFSDELQYKVLYRKQKSTGTKMQMFSSSVIKMTNLDKGESYCFSVQAHIPSRRSEKQFGQLSATKCSHNDEEPILKVYSPAVIAGGILFILLVIGLIITITVIYCSQKRKALKSGAEGCPLRDV</sequence>
<dbReference type="InterPro" id="IPR036116">
    <property type="entry name" value="FN3_sf"/>
</dbReference>
<dbReference type="STRING" id="8083.ENSXMAP00000035454"/>
<keyword evidence="11 17" id="KW-0472">Membrane</keyword>
<dbReference type="InterPro" id="IPR050650">
    <property type="entry name" value="Type-II_Cytokine-TF_Rcpt"/>
</dbReference>
<comment type="subcellular location">
    <subcellularLocation>
        <location evidence="2">Membrane</location>
        <topology evidence="2">Single-pass type I membrane protein</topology>
    </subcellularLocation>
</comment>
<evidence type="ECO:0000256" key="12">
    <source>
        <dbReference type="ARBA" id="ARBA00023139"/>
    </source>
</evidence>
<comment type="subunit">
    <text evidence="4">Interacts with HSPE; the interaction, inhibited by heparin, promotes the generation of activated factor X and activates coagulation in the presence of activated factor VII.</text>
</comment>
<evidence type="ECO:0000256" key="13">
    <source>
        <dbReference type="ARBA" id="ARBA00023157"/>
    </source>
</evidence>
<dbReference type="OMA" id="PINYVYT"/>
<dbReference type="InterPro" id="IPR013783">
    <property type="entry name" value="Ig-like_fold"/>
</dbReference>
<protein>
    <recommendedName>
        <fullName evidence="5">Tissue factor</fullName>
    </recommendedName>
    <alternativeName>
        <fullName evidence="16">Coagulation factor III</fullName>
    </alternativeName>
</protein>
<comment type="function">
    <text evidence="1">Initiates blood coagulation by forming a complex with circulating factor VII or VIIa. The [TF:VIIa] complex activates factors IX or X by specific limited proteolysis. TF plays a role in normal hemostasis by initiating the cell-surface assembly and propagation of the coagulation protease cascade.</text>
</comment>
<feature type="signal peptide" evidence="18">
    <location>
        <begin position="1"/>
        <end position="19"/>
    </location>
</feature>
<dbReference type="OrthoDB" id="8942372at2759"/>
<organism evidence="21 22">
    <name type="scientific">Xiphophorus maculatus</name>
    <name type="common">Southern platyfish</name>
    <name type="synonym">Platypoecilus maculatus</name>
    <dbReference type="NCBI Taxonomy" id="8083"/>
    <lineage>
        <taxon>Eukaryota</taxon>
        <taxon>Metazoa</taxon>
        <taxon>Chordata</taxon>
        <taxon>Craniata</taxon>
        <taxon>Vertebrata</taxon>
        <taxon>Euteleostomi</taxon>
        <taxon>Actinopterygii</taxon>
        <taxon>Neopterygii</taxon>
        <taxon>Teleostei</taxon>
        <taxon>Neoteleostei</taxon>
        <taxon>Acanthomorphata</taxon>
        <taxon>Ovalentaria</taxon>
        <taxon>Atherinomorphae</taxon>
        <taxon>Cyprinodontiformes</taxon>
        <taxon>Poeciliidae</taxon>
        <taxon>Poeciliinae</taxon>
        <taxon>Xiphophorus</taxon>
    </lineage>
</organism>
<keyword evidence="8 18" id="KW-0732">Signal</keyword>
<dbReference type="RefSeq" id="XP_005815011.1">
    <property type="nucleotide sequence ID" value="XM_005814954.3"/>
</dbReference>
<dbReference type="Ensembl" id="ENSXMAT00000032825.1">
    <property type="protein sequence ID" value="ENSXMAP00000035454.1"/>
    <property type="gene ID" value="ENSXMAG00000002497.2"/>
</dbReference>
<evidence type="ECO:0000256" key="7">
    <source>
        <dbReference type="ARBA" id="ARBA00022696"/>
    </source>
</evidence>
<dbReference type="InParanoid" id="A0A3B5QW52"/>
<dbReference type="Gene3D" id="2.60.40.10">
    <property type="entry name" value="Immunoglobulins"/>
    <property type="match status" value="2"/>
</dbReference>
<dbReference type="GO" id="GO:0007596">
    <property type="term" value="P:blood coagulation"/>
    <property type="evidence" value="ECO:0007669"/>
    <property type="project" value="UniProtKB-KW"/>
</dbReference>
<keyword evidence="13" id="KW-1015">Disulfide bond</keyword>
<name>A0A3B5QW52_XIPMA</name>
<dbReference type="GO" id="GO:0004896">
    <property type="term" value="F:cytokine receptor activity"/>
    <property type="evidence" value="ECO:0007669"/>
    <property type="project" value="TreeGrafter"/>
</dbReference>
<keyword evidence="22" id="KW-1185">Reference proteome</keyword>
<keyword evidence="12" id="KW-0564">Palmitate</keyword>
<keyword evidence="10" id="KW-0094">Blood coagulation</keyword>
<dbReference type="AlphaFoldDB" id="A0A3B5QW52"/>
<feature type="domain" description="Interferon/interleukin receptor" evidence="20">
    <location>
        <begin position="124"/>
        <end position="232"/>
    </location>
</feature>
<dbReference type="SUPFAM" id="SSF49265">
    <property type="entry name" value="Fibronectin type III"/>
    <property type="match status" value="2"/>
</dbReference>
<feature type="chain" id="PRO_5017292119" description="Tissue factor" evidence="18">
    <location>
        <begin position="20"/>
        <end position="288"/>
    </location>
</feature>
<keyword evidence="6 17" id="KW-0812">Transmembrane</keyword>
<evidence type="ECO:0000259" key="20">
    <source>
        <dbReference type="Pfam" id="PF09294"/>
    </source>
</evidence>
<evidence type="ECO:0000256" key="15">
    <source>
        <dbReference type="ARBA" id="ARBA00023288"/>
    </source>
</evidence>
<evidence type="ECO:0000256" key="16">
    <source>
        <dbReference type="ARBA" id="ARBA00031171"/>
    </source>
</evidence>
<evidence type="ECO:0000259" key="19">
    <source>
        <dbReference type="Pfam" id="PF01108"/>
    </source>
</evidence>
<evidence type="ECO:0000256" key="4">
    <source>
        <dbReference type="ARBA" id="ARBA00011184"/>
    </source>
</evidence>
<dbReference type="PANTHER" id="PTHR20859:SF22">
    <property type="entry name" value="TISSUE FACTOR"/>
    <property type="match status" value="1"/>
</dbReference>
<dbReference type="GO" id="GO:0002040">
    <property type="term" value="P:sprouting angiogenesis"/>
    <property type="evidence" value="ECO:0007669"/>
    <property type="project" value="Ensembl"/>
</dbReference>
<keyword evidence="14" id="KW-0325">Glycoprotein</keyword>
<dbReference type="GO" id="GO:0005886">
    <property type="term" value="C:plasma membrane"/>
    <property type="evidence" value="ECO:0007669"/>
    <property type="project" value="TreeGrafter"/>
</dbReference>
<reference evidence="22" key="1">
    <citation type="submission" date="2012-01" db="EMBL/GenBank/DDBJ databases">
        <authorList>
            <person name="Walter R."/>
            <person name="Schartl M."/>
            <person name="Warren W."/>
        </authorList>
    </citation>
    <scope>NUCLEOTIDE SEQUENCE [LARGE SCALE GENOMIC DNA]</scope>
    <source>
        <strain evidence="22">JP 163 A</strain>
    </source>
</reference>
<dbReference type="GeneTree" id="ENSGT00390000012668"/>
<evidence type="ECO:0000256" key="10">
    <source>
        <dbReference type="ARBA" id="ARBA00023084"/>
    </source>
</evidence>
<reference evidence="22" key="2">
    <citation type="journal article" date="2013" name="Nat. Genet.">
        <title>The genome of the platyfish, Xiphophorus maculatus, provides insights into evolutionary adaptation and several complex traits.</title>
        <authorList>
            <person name="Schartl M."/>
            <person name="Walter R.B."/>
            <person name="Shen Y."/>
            <person name="Garcia T."/>
            <person name="Catchen J."/>
            <person name="Amores A."/>
            <person name="Braasch I."/>
            <person name="Chalopin D."/>
            <person name="Volff J.N."/>
            <person name="Lesch K.P."/>
            <person name="Bisazza A."/>
            <person name="Minx P."/>
            <person name="Hillier L."/>
            <person name="Wilson R.K."/>
            <person name="Fuerstenberg S."/>
            <person name="Boore J."/>
            <person name="Searle S."/>
            <person name="Postlethwait J.H."/>
            <person name="Warren W.C."/>
        </authorList>
    </citation>
    <scope>NUCLEOTIDE SEQUENCE [LARGE SCALE GENOMIC DNA]</scope>
    <source>
        <strain evidence="22">JP 163 A</strain>
    </source>
</reference>
<evidence type="ECO:0000313" key="22">
    <source>
        <dbReference type="Proteomes" id="UP000002852"/>
    </source>
</evidence>
<comment type="similarity">
    <text evidence="3">Belongs to the tissue factor family.</text>
</comment>
<evidence type="ECO:0000256" key="3">
    <source>
        <dbReference type="ARBA" id="ARBA00009197"/>
    </source>
</evidence>
<dbReference type="InterPro" id="IPR015373">
    <property type="entry name" value="Interferon/interleukin_rcp_dom"/>
</dbReference>
<evidence type="ECO:0000256" key="18">
    <source>
        <dbReference type="SAM" id="SignalP"/>
    </source>
</evidence>
<evidence type="ECO:0000256" key="8">
    <source>
        <dbReference type="ARBA" id="ARBA00022729"/>
    </source>
</evidence>
<reference evidence="21" key="4">
    <citation type="submission" date="2025-09" db="UniProtKB">
        <authorList>
            <consortium name="Ensembl"/>
        </authorList>
    </citation>
    <scope>IDENTIFICATION</scope>
    <source>
        <strain evidence="21">JP 163 A</strain>
    </source>
</reference>
<evidence type="ECO:0000313" key="21">
    <source>
        <dbReference type="Ensembl" id="ENSXMAP00000035454.1"/>
    </source>
</evidence>
<dbReference type="Proteomes" id="UP000002852">
    <property type="component" value="Unassembled WGS sequence"/>
</dbReference>
<evidence type="ECO:0000256" key="1">
    <source>
        <dbReference type="ARBA" id="ARBA00002201"/>
    </source>
</evidence>
<evidence type="ECO:0000256" key="17">
    <source>
        <dbReference type="SAM" id="Phobius"/>
    </source>
</evidence>
<dbReference type="InterPro" id="IPR001187">
    <property type="entry name" value="Tissue_factor"/>
</dbReference>
<keyword evidence="9 17" id="KW-1133">Transmembrane helix</keyword>
<evidence type="ECO:0000256" key="11">
    <source>
        <dbReference type="ARBA" id="ARBA00023136"/>
    </source>
</evidence>
<evidence type="ECO:0000256" key="5">
    <source>
        <dbReference type="ARBA" id="ARBA00018722"/>
    </source>
</evidence>